<proteinExistence type="predicted"/>
<dbReference type="AlphaFoldDB" id="A0A2X3XND7"/>
<dbReference type="Proteomes" id="UP000249623">
    <property type="component" value="Chromosome 1"/>
</dbReference>
<gene>
    <name evidence="1" type="ORF">NCTC11085_02136</name>
</gene>
<accession>A0A2X3XND7</accession>
<reference evidence="1 2" key="1">
    <citation type="submission" date="2018-06" db="EMBL/GenBank/DDBJ databases">
        <authorList>
            <consortium name="Pathogen Informatics"/>
            <person name="Doyle S."/>
        </authorList>
    </citation>
    <scope>NUCLEOTIDE SEQUENCE [LARGE SCALE GENOMIC DNA]</scope>
    <source>
        <strain evidence="1 2">NCTC11085</strain>
    </source>
</reference>
<dbReference type="EMBL" id="LS483346">
    <property type="protein sequence ID" value="SQF36172.1"/>
    <property type="molecule type" value="Genomic_DNA"/>
</dbReference>
<protein>
    <submittedName>
        <fullName evidence="1">Uncharacterized protein</fullName>
    </submittedName>
</protein>
<organism evidence="1 2">
    <name type="scientific">Streptococcus sanguinis</name>
    <dbReference type="NCBI Taxonomy" id="1305"/>
    <lineage>
        <taxon>Bacteria</taxon>
        <taxon>Bacillati</taxon>
        <taxon>Bacillota</taxon>
        <taxon>Bacilli</taxon>
        <taxon>Lactobacillales</taxon>
        <taxon>Streptococcaceae</taxon>
        <taxon>Streptococcus</taxon>
    </lineage>
</organism>
<name>A0A2X3XND7_STRSA</name>
<sequence length="44" mass="5020">MTMSALFELFVALLGVASTCYLVYAYCQFIKEEVLHFLHHSPPV</sequence>
<evidence type="ECO:0000313" key="1">
    <source>
        <dbReference type="EMBL" id="SQF36172.1"/>
    </source>
</evidence>
<evidence type="ECO:0000313" key="2">
    <source>
        <dbReference type="Proteomes" id="UP000249623"/>
    </source>
</evidence>